<gene>
    <name evidence="8" type="ORF">HNR10_005842</name>
</gene>
<feature type="compositionally biased region" description="Low complexity" evidence="6">
    <location>
        <begin position="1"/>
        <end position="18"/>
    </location>
</feature>
<dbReference type="Pfam" id="PF03631">
    <property type="entry name" value="Virul_fac_BrkB"/>
    <property type="match status" value="1"/>
</dbReference>
<feature type="transmembrane region" description="Helical" evidence="7">
    <location>
        <begin position="112"/>
        <end position="134"/>
    </location>
</feature>
<organism evidence="8 9">
    <name type="scientific">Nocardiopsis aegyptia</name>
    <dbReference type="NCBI Taxonomy" id="220378"/>
    <lineage>
        <taxon>Bacteria</taxon>
        <taxon>Bacillati</taxon>
        <taxon>Actinomycetota</taxon>
        <taxon>Actinomycetes</taxon>
        <taxon>Streptosporangiales</taxon>
        <taxon>Nocardiopsidaceae</taxon>
        <taxon>Nocardiopsis</taxon>
    </lineage>
</organism>
<dbReference type="GO" id="GO:0005886">
    <property type="term" value="C:plasma membrane"/>
    <property type="evidence" value="ECO:0007669"/>
    <property type="project" value="UniProtKB-SubCell"/>
</dbReference>
<feature type="region of interest" description="Disordered" evidence="6">
    <location>
        <begin position="318"/>
        <end position="348"/>
    </location>
</feature>
<keyword evidence="2" id="KW-1003">Cell membrane</keyword>
<dbReference type="NCBIfam" id="TIGR00765">
    <property type="entry name" value="yihY_not_rbn"/>
    <property type="match status" value="1"/>
</dbReference>
<feature type="region of interest" description="Disordered" evidence="6">
    <location>
        <begin position="1"/>
        <end position="23"/>
    </location>
</feature>
<feature type="transmembrane region" description="Helical" evidence="7">
    <location>
        <begin position="268"/>
        <end position="287"/>
    </location>
</feature>
<evidence type="ECO:0000313" key="8">
    <source>
        <dbReference type="EMBL" id="NYJ37961.1"/>
    </source>
</evidence>
<comment type="subcellular location">
    <subcellularLocation>
        <location evidence="1">Cell membrane</location>
        <topology evidence="1">Multi-pass membrane protein</topology>
    </subcellularLocation>
</comment>
<dbReference type="EMBL" id="JACCFS010000001">
    <property type="protein sequence ID" value="NYJ37961.1"/>
    <property type="molecule type" value="Genomic_DNA"/>
</dbReference>
<evidence type="ECO:0000256" key="2">
    <source>
        <dbReference type="ARBA" id="ARBA00022475"/>
    </source>
</evidence>
<name>A0A7Z0ETF9_9ACTN</name>
<keyword evidence="5 7" id="KW-0472">Membrane</keyword>
<evidence type="ECO:0000256" key="5">
    <source>
        <dbReference type="ARBA" id="ARBA00023136"/>
    </source>
</evidence>
<dbReference type="RefSeq" id="WP_312889452.1">
    <property type="nucleotide sequence ID" value="NZ_JACCFS010000001.1"/>
</dbReference>
<comment type="caution">
    <text evidence="8">The sequence shown here is derived from an EMBL/GenBank/DDBJ whole genome shotgun (WGS) entry which is preliminary data.</text>
</comment>
<evidence type="ECO:0000256" key="7">
    <source>
        <dbReference type="SAM" id="Phobius"/>
    </source>
</evidence>
<evidence type="ECO:0000256" key="1">
    <source>
        <dbReference type="ARBA" id="ARBA00004651"/>
    </source>
</evidence>
<protein>
    <submittedName>
        <fullName evidence="8">Membrane protein</fullName>
    </submittedName>
</protein>
<feature type="transmembrane region" description="Helical" evidence="7">
    <location>
        <begin position="202"/>
        <end position="221"/>
    </location>
</feature>
<keyword evidence="9" id="KW-1185">Reference proteome</keyword>
<feature type="compositionally biased region" description="Basic and acidic residues" evidence="6">
    <location>
        <begin position="332"/>
        <end position="348"/>
    </location>
</feature>
<feature type="transmembrane region" description="Helical" evidence="7">
    <location>
        <begin position="53"/>
        <end position="75"/>
    </location>
</feature>
<proteinExistence type="predicted"/>
<evidence type="ECO:0000313" key="9">
    <source>
        <dbReference type="Proteomes" id="UP000572051"/>
    </source>
</evidence>
<reference evidence="8 9" key="1">
    <citation type="submission" date="2020-07" db="EMBL/GenBank/DDBJ databases">
        <title>Sequencing the genomes of 1000 actinobacteria strains.</title>
        <authorList>
            <person name="Klenk H.-P."/>
        </authorList>
    </citation>
    <scope>NUCLEOTIDE SEQUENCE [LARGE SCALE GENOMIC DNA]</scope>
    <source>
        <strain evidence="8 9">DSM 44442</strain>
    </source>
</reference>
<dbReference type="AlphaFoldDB" id="A0A7Z0ETF9"/>
<accession>A0A7Z0ETF9</accession>
<keyword evidence="4 7" id="KW-1133">Transmembrane helix</keyword>
<dbReference type="Proteomes" id="UP000572051">
    <property type="component" value="Unassembled WGS sequence"/>
</dbReference>
<dbReference type="PANTHER" id="PTHR30213:SF0">
    <property type="entry name" value="UPF0761 MEMBRANE PROTEIN YIHY"/>
    <property type="match status" value="1"/>
</dbReference>
<feature type="transmembrane region" description="Helical" evidence="7">
    <location>
        <begin position="233"/>
        <end position="256"/>
    </location>
</feature>
<evidence type="ECO:0000256" key="4">
    <source>
        <dbReference type="ARBA" id="ARBA00022989"/>
    </source>
</evidence>
<feature type="transmembrane region" description="Helical" evidence="7">
    <location>
        <begin position="155"/>
        <end position="182"/>
    </location>
</feature>
<dbReference type="InterPro" id="IPR017039">
    <property type="entry name" value="Virul_fac_BrkB"/>
</dbReference>
<sequence length="348" mass="37282">MTQWPSDASSGAQASSDPPTGPGEMPRFSWWAALKRTFREFREDNLTDLAAGLTYYGLLSLFPAVLVLVSLLGLAGPGATRTLTENVDAVLPADVAGVVTTAIQNLQGNPAAAGIFGLVGLAVALWSASGYIAAFMRASNIVYDVPEGRPVWKTLPVRVGVTLLLVVLLTFTVLAVAATGAVAQGIGQALGLGPVVATVWDIAKWPVLLVIVVFMIALLYWASPNARRGFRWVSPGSVLAVVLWLAASALFAAYVANFAGYGRTYGSMATLVIFLVWLWITNIAILLGEEFNAEVERGRAAEAGHLVGEEPYVELRDLPKEQRPDKRGKRIPRQERRAAGERGARRTV</sequence>
<keyword evidence="3 7" id="KW-0812">Transmembrane</keyword>
<dbReference type="PANTHER" id="PTHR30213">
    <property type="entry name" value="INNER MEMBRANE PROTEIN YHJD"/>
    <property type="match status" value="1"/>
</dbReference>
<evidence type="ECO:0000256" key="3">
    <source>
        <dbReference type="ARBA" id="ARBA00022692"/>
    </source>
</evidence>
<dbReference type="PIRSF" id="PIRSF035875">
    <property type="entry name" value="RNase_BN"/>
    <property type="match status" value="1"/>
</dbReference>
<evidence type="ECO:0000256" key="6">
    <source>
        <dbReference type="SAM" id="MobiDB-lite"/>
    </source>
</evidence>